<sequence length="177" mass="20032">MFTITVPDLQACLRVSSATPKGWLGDCPRERTGPRYAYRLPDILPRIRERRPRGLSAAEARSLVEVDRVKRSYGEDTLYLGEDARERAQRLVNSLTESESERLAYCQSQFTAALVERLLDREVFTHIEFLRLLLALHPDILAYVMTADDAVLPDWRAFAPAFAVINAPESTPIKEAA</sequence>
<dbReference type="RefSeq" id="WP_093962851.1">
    <property type="nucleotide sequence ID" value="NZ_FXYG01000001.1"/>
</dbReference>
<dbReference type="AlphaFoldDB" id="A0A238K152"/>
<protein>
    <submittedName>
        <fullName evidence="1">Uncharacterized protein</fullName>
    </submittedName>
</protein>
<proteinExistence type="predicted"/>
<dbReference type="EMBL" id="FXYG01000001">
    <property type="protein sequence ID" value="SMX36503.1"/>
    <property type="molecule type" value="Genomic_DNA"/>
</dbReference>
<reference evidence="2" key="1">
    <citation type="submission" date="2017-05" db="EMBL/GenBank/DDBJ databases">
        <authorList>
            <person name="Rodrigo-Torres L."/>
            <person name="Arahal R. D."/>
            <person name="Lucena T."/>
        </authorList>
    </citation>
    <scope>NUCLEOTIDE SEQUENCE [LARGE SCALE GENOMIC DNA]</scope>
    <source>
        <strain evidence="2">CECT 8715</strain>
    </source>
</reference>
<name>A0A238K152_9RHOB</name>
<evidence type="ECO:0000313" key="1">
    <source>
        <dbReference type="EMBL" id="SMX36503.1"/>
    </source>
</evidence>
<keyword evidence="2" id="KW-1185">Reference proteome</keyword>
<accession>A0A238K152</accession>
<dbReference type="Proteomes" id="UP000202485">
    <property type="component" value="Unassembled WGS sequence"/>
</dbReference>
<evidence type="ECO:0000313" key="2">
    <source>
        <dbReference type="Proteomes" id="UP000202485"/>
    </source>
</evidence>
<organism evidence="1 2">
    <name type="scientific">Ruegeria arenilitoris</name>
    <dbReference type="NCBI Taxonomy" id="1173585"/>
    <lineage>
        <taxon>Bacteria</taxon>
        <taxon>Pseudomonadati</taxon>
        <taxon>Pseudomonadota</taxon>
        <taxon>Alphaproteobacteria</taxon>
        <taxon>Rhodobacterales</taxon>
        <taxon>Roseobacteraceae</taxon>
        <taxon>Ruegeria</taxon>
    </lineage>
</organism>
<gene>
    <name evidence="1" type="ORF">RUA8715_01421</name>
</gene>